<proteinExistence type="predicted"/>
<dbReference type="OrthoDB" id="48943at2759"/>
<protein>
    <submittedName>
        <fullName evidence="1">Uncharacterized protein</fullName>
    </submittedName>
</protein>
<comment type="caution">
    <text evidence="1">The sequence shown here is derived from an EMBL/GenBank/DDBJ whole genome shotgun (WGS) entry which is preliminary data.</text>
</comment>
<dbReference type="Proteomes" id="UP000692954">
    <property type="component" value="Unassembled WGS sequence"/>
</dbReference>
<gene>
    <name evidence="1" type="ORF">PSON_ATCC_30995.1.T2010020</name>
</gene>
<organism evidence="1 2">
    <name type="scientific">Paramecium sonneborni</name>
    <dbReference type="NCBI Taxonomy" id="65129"/>
    <lineage>
        <taxon>Eukaryota</taxon>
        <taxon>Sar</taxon>
        <taxon>Alveolata</taxon>
        <taxon>Ciliophora</taxon>
        <taxon>Intramacronucleata</taxon>
        <taxon>Oligohymenophorea</taxon>
        <taxon>Peniculida</taxon>
        <taxon>Parameciidae</taxon>
        <taxon>Paramecium</taxon>
    </lineage>
</organism>
<evidence type="ECO:0000313" key="2">
    <source>
        <dbReference type="Proteomes" id="UP000692954"/>
    </source>
</evidence>
<accession>A0A8S1RNG8</accession>
<name>A0A8S1RNG8_9CILI</name>
<dbReference type="EMBL" id="CAJJDN010000201">
    <property type="protein sequence ID" value="CAD8128957.1"/>
    <property type="molecule type" value="Genomic_DNA"/>
</dbReference>
<sequence length="301" mass="36153">MESEIQEVEESEKNLVFRGLLICESLWRLILIIMNKKIRSINLLTAIAVGKQLSLHDQVKNVVIVQLNYKIFQNNKSFFKNCNKKTYVLDYQNNNYVLAEHYTKNTQVLNNLEKEIMEKLENSNQSFIFLKECHLKRMKVLLYNLRNNVKEFQCVEMGQMMEVDALKKVEEPKKMKKRKRKRELFICHLLNNQNKLNTSRKNFERKQMRLKEIKKKRRILLIILSANNQQDSSIWDHLQIWQCFHSCSFYIYNVNQYSMSSHYVKIRSLHFSNYNINLEIYGLIRVLNAYSLKALHLQSFK</sequence>
<evidence type="ECO:0000313" key="1">
    <source>
        <dbReference type="EMBL" id="CAD8128957.1"/>
    </source>
</evidence>
<reference evidence="1" key="1">
    <citation type="submission" date="2021-01" db="EMBL/GenBank/DDBJ databases">
        <authorList>
            <consortium name="Genoscope - CEA"/>
            <person name="William W."/>
        </authorList>
    </citation>
    <scope>NUCLEOTIDE SEQUENCE</scope>
</reference>
<keyword evidence="2" id="KW-1185">Reference proteome</keyword>
<dbReference type="AlphaFoldDB" id="A0A8S1RNG8"/>